<dbReference type="GO" id="GO:0008233">
    <property type="term" value="F:peptidase activity"/>
    <property type="evidence" value="ECO:0007669"/>
    <property type="project" value="UniProtKB-KW"/>
</dbReference>
<proteinExistence type="predicted"/>
<dbReference type="Gene3D" id="3.90.226.10">
    <property type="entry name" value="2-enoyl-CoA Hydratase, Chain A, domain 1"/>
    <property type="match status" value="1"/>
</dbReference>
<name>A0A161GBC5_9LILI</name>
<feature type="non-terminal residue" evidence="1">
    <location>
        <position position="59"/>
    </location>
</feature>
<dbReference type="GO" id="GO:0006508">
    <property type="term" value="P:proteolysis"/>
    <property type="evidence" value="ECO:0007669"/>
    <property type="project" value="UniProtKB-KW"/>
</dbReference>
<reference evidence="1" key="1">
    <citation type="submission" date="2015-11" db="EMBL/GenBank/DDBJ databases">
        <authorList>
            <person name="Zhang Y."/>
            <person name="Guo Z."/>
        </authorList>
    </citation>
    <scope>NUCLEOTIDE SEQUENCE</scope>
</reference>
<accession>A0A161GBC5</accession>
<gene>
    <name evidence="1" type="primary">clpP</name>
</gene>
<organism evidence="1">
    <name type="scientific">Strelitzia reginae</name>
    <name type="common">bird-of-paradise</name>
    <dbReference type="NCBI Taxonomy" id="255355"/>
    <lineage>
        <taxon>Eukaryota</taxon>
        <taxon>Viridiplantae</taxon>
        <taxon>Streptophyta</taxon>
        <taxon>Embryophyta</taxon>
        <taxon>Tracheophyta</taxon>
        <taxon>Spermatophyta</taxon>
        <taxon>Magnoliopsida</taxon>
        <taxon>Liliopsida</taxon>
        <taxon>Zingiberales</taxon>
        <taxon>Strelitziaceae</taxon>
        <taxon>Strelitzia</taxon>
    </lineage>
</organism>
<dbReference type="InterPro" id="IPR023562">
    <property type="entry name" value="ClpP/TepA"/>
</dbReference>
<dbReference type="InterPro" id="IPR029045">
    <property type="entry name" value="ClpP/crotonase-like_dom_sf"/>
</dbReference>
<evidence type="ECO:0000313" key="1">
    <source>
        <dbReference type="EMBL" id="AMY50518.1"/>
    </source>
</evidence>
<keyword evidence="1" id="KW-0645">Protease</keyword>
<dbReference type="AlphaFoldDB" id="A0A161GBC5"/>
<feature type="non-terminal residue" evidence="1">
    <location>
        <position position="1"/>
    </location>
</feature>
<geneLocation type="plastid" evidence="1"/>
<reference evidence="1" key="2">
    <citation type="journal article" date="2016" name="Am. J. Bot.">
        <title>A few-gene plastid phylogenetic framework for mycoheterotrophic monocots.</title>
        <authorList>
            <person name="Lam V.K."/>
            <person name="Merckx V.S."/>
            <person name="Graham S.W."/>
        </authorList>
    </citation>
    <scope>NUCLEOTIDE SEQUENCE</scope>
</reference>
<keyword evidence="1" id="KW-0378">Hydrolase</keyword>
<sequence length="59" mass="7187">RVMIHQPSSSFLRGRICNLAIELQEIKRLRETIINAFMKRTNMPYWLIEQEMERDVYMS</sequence>
<dbReference type="Pfam" id="PF00574">
    <property type="entry name" value="CLP_protease"/>
    <property type="match status" value="1"/>
</dbReference>
<dbReference type="EMBL" id="KU127435">
    <property type="protein sequence ID" value="AMY50518.1"/>
    <property type="molecule type" value="Genomic_DNA"/>
</dbReference>
<keyword evidence="1" id="KW-0934">Plastid</keyword>
<dbReference type="SUPFAM" id="SSF52096">
    <property type="entry name" value="ClpP/crotonase"/>
    <property type="match status" value="1"/>
</dbReference>
<protein>
    <submittedName>
        <fullName evidence="1">Clp protease proteolytic subunit</fullName>
    </submittedName>
</protein>